<protein>
    <submittedName>
        <fullName evidence="2">Putative glycosyltranslocase</fullName>
    </submittedName>
</protein>
<evidence type="ECO:0000313" key="2">
    <source>
        <dbReference type="EMBL" id="BAU71587.1"/>
    </source>
</evidence>
<dbReference type="AlphaFoldDB" id="A0A146IEE8"/>
<dbReference type="EMBL" id="LC125929">
    <property type="protein sequence ID" value="BAU71587.1"/>
    <property type="molecule type" value="Genomic_DNA"/>
</dbReference>
<evidence type="ECO:0000259" key="1">
    <source>
        <dbReference type="Pfam" id="PF01755"/>
    </source>
</evidence>
<dbReference type="InterPro" id="IPR002654">
    <property type="entry name" value="Glyco_trans_25"/>
</dbReference>
<organism evidence="2">
    <name type="scientific">Escherichia coli</name>
    <dbReference type="NCBI Taxonomy" id="562"/>
    <lineage>
        <taxon>Bacteria</taxon>
        <taxon>Pseudomonadati</taxon>
        <taxon>Pseudomonadota</taxon>
        <taxon>Gammaproteobacteria</taxon>
        <taxon>Enterobacterales</taxon>
        <taxon>Enterobacteriaceae</taxon>
        <taxon>Escherichia</taxon>
    </lineage>
</organism>
<feature type="domain" description="Glycosyl transferase family 25" evidence="1">
    <location>
        <begin position="8"/>
        <end position="189"/>
    </location>
</feature>
<name>A0A146IEE8_ECOLX</name>
<proteinExistence type="predicted"/>
<sequence>MKQFSIKILSLEDAIERRRKVSREFELKSVLPFSFFNGIYGKTLSKEHLDTIYSSELAQKVLNRQLTAGEIGATYSHYLIFREAYERGDDFVVVLEDDCYIDRNFDTVLTSILNKKSPADDEIIFIQRHTSENSHIIRSLGSDKINKNYTLHRMLGSAQYFVGAYGYIVTRAAMKKMIDTYLPIYCVCDHWYFIKKKCQIEKFSVLSPAIVFTNDEDVRKIDSFVDIERREIAVYKSVGGIAKLKILIKKIILPILNKDWE</sequence>
<dbReference type="Pfam" id="PF01755">
    <property type="entry name" value="Glyco_transf_25"/>
    <property type="match status" value="1"/>
</dbReference>
<reference evidence="2" key="1">
    <citation type="journal article" date="2016" name="Front. Microbiol.">
        <title>Six Novel O Genotypes from Shiga Toxin-Producing Escherichia coli.</title>
        <authorList>
            <person name="Iguchi A."/>
            <person name="Iyoda S."/>
            <person name="Seto K."/>
            <person name="Nishii H."/>
            <person name="Ohnishi M."/>
            <person name="Mekata H."/>
            <person name="Ogura Y."/>
            <person name="Hayashi T."/>
        </authorList>
    </citation>
    <scope>NUCLEOTIDE SEQUENCE</scope>
    <source>
        <strain evidence="2">81006</strain>
    </source>
</reference>
<dbReference type="RefSeq" id="WP_097736056.1">
    <property type="nucleotide sequence ID" value="NZ_BFXQ01000040.1"/>
</dbReference>
<accession>A0A146IEE8</accession>
<dbReference type="CDD" id="cd06532">
    <property type="entry name" value="Glyco_transf_25"/>
    <property type="match status" value="1"/>
</dbReference>